<organism evidence="4 5">
    <name type="scientific">Clostridium omnivorum</name>
    <dbReference type="NCBI Taxonomy" id="1604902"/>
    <lineage>
        <taxon>Bacteria</taxon>
        <taxon>Bacillati</taxon>
        <taxon>Bacillota</taxon>
        <taxon>Clostridia</taxon>
        <taxon>Eubacteriales</taxon>
        <taxon>Clostridiaceae</taxon>
        <taxon>Clostridium</taxon>
    </lineage>
</organism>
<dbReference type="RefSeq" id="WP_264851150.1">
    <property type="nucleotide sequence ID" value="NZ_BRXR01000001.1"/>
</dbReference>
<dbReference type="PANTHER" id="PTHR28629">
    <property type="entry name" value="TRIOKINASE/FMN CYCLASE"/>
    <property type="match status" value="1"/>
</dbReference>
<evidence type="ECO:0000256" key="1">
    <source>
        <dbReference type="ARBA" id="ARBA00022679"/>
    </source>
</evidence>
<proteinExistence type="predicted"/>
<dbReference type="InterPro" id="IPR004007">
    <property type="entry name" value="DhaL_dom"/>
</dbReference>
<evidence type="ECO:0000259" key="3">
    <source>
        <dbReference type="PROSITE" id="PS51480"/>
    </source>
</evidence>
<dbReference type="SMART" id="SM01120">
    <property type="entry name" value="Dak2"/>
    <property type="match status" value="1"/>
</dbReference>
<dbReference type="InterPro" id="IPR050861">
    <property type="entry name" value="Dihydroxyacetone_Kinase"/>
</dbReference>
<dbReference type="Pfam" id="PF02734">
    <property type="entry name" value="Dak2"/>
    <property type="match status" value="1"/>
</dbReference>
<comment type="caution">
    <text evidence="4">The sequence shown here is derived from an EMBL/GenBank/DDBJ whole genome shotgun (WGS) entry which is preliminary data.</text>
</comment>
<protein>
    <submittedName>
        <fullName evidence="4">DAK2 domain-containing protein</fullName>
    </submittedName>
</protein>
<accession>A0ABQ5N9D5</accession>
<dbReference type="NCBIfam" id="TIGR02365">
    <property type="entry name" value="dha_L_ycgS"/>
    <property type="match status" value="1"/>
</dbReference>
<reference evidence="4 5" key="1">
    <citation type="journal article" date="2024" name="Int. J. Syst. Evol. Microbiol.">
        <title>Clostridium omnivorum sp. nov., isolated from anoxic soil under the treatment of reductive soil disinfestation.</title>
        <authorList>
            <person name="Ueki A."/>
            <person name="Tonouchi A."/>
            <person name="Kaku N."/>
            <person name="Honma S."/>
            <person name="Ueki K."/>
        </authorList>
    </citation>
    <scope>NUCLEOTIDE SEQUENCE [LARGE SCALE GENOMIC DNA]</scope>
    <source>
        <strain evidence="4 5">E14</strain>
    </source>
</reference>
<dbReference type="InterPro" id="IPR036117">
    <property type="entry name" value="DhaL_dom_sf"/>
</dbReference>
<feature type="domain" description="DhaL" evidence="3">
    <location>
        <begin position="7"/>
        <end position="207"/>
    </location>
</feature>
<dbReference type="SUPFAM" id="SSF101473">
    <property type="entry name" value="DhaL-like"/>
    <property type="match status" value="1"/>
</dbReference>
<dbReference type="InterPro" id="IPR012737">
    <property type="entry name" value="DhaK_L_YcgS"/>
</dbReference>
<sequence length="210" mass="22403">MEAIKKPFVKDILGSIVNAMNEAKDYLTELDSAMGDGDLGLTMTNGFGCLYNEFDKIEATDMGNVLMKLGMTMNTNVPSTMGTLISICLIKGAKEAKGKEELTLENLAAVGRAAVKGVMEKGKTNLGDKTMLDALNPAVEALAEASKEGLSLKEAFEKAYKAAEAGVEYTKQLKSVHGRAAYYGEKSLGRPDSGAVAVMHIFKGISMSFK</sequence>
<evidence type="ECO:0000313" key="5">
    <source>
        <dbReference type="Proteomes" id="UP001208567"/>
    </source>
</evidence>
<name>A0ABQ5N9D5_9CLOT</name>
<keyword evidence="5" id="KW-1185">Reference proteome</keyword>
<dbReference type="Gene3D" id="1.25.40.340">
    <property type="match status" value="1"/>
</dbReference>
<keyword evidence="2" id="KW-0418">Kinase</keyword>
<dbReference type="PANTHER" id="PTHR28629:SF4">
    <property type="entry name" value="TRIOKINASE_FMN CYCLASE"/>
    <property type="match status" value="1"/>
</dbReference>
<gene>
    <name evidence="4" type="ORF">bsdE14_32360</name>
</gene>
<dbReference type="Proteomes" id="UP001208567">
    <property type="component" value="Unassembled WGS sequence"/>
</dbReference>
<dbReference type="EMBL" id="BRXR01000001">
    <property type="protein sequence ID" value="GLC31826.1"/>
    <property type="molecule type" value="Genomic_DNA"/>
</dbReference>
<evidence type="ECO:0000256" key="2">
    <source>
        <dbReference type="ARBA" id="ARBA00022777"/>
    </source>
</evidence>
<evidence type="ECO:0000313" key="4">
    <source>
        <dbReference type="EMBL" id="GLC31826.1"/>
    </source>
</evidence>
<dbReference type="PROSITE" id="PS51480">
    <property type="entry name" value="DHAL"/>
    <property type="match status" value="1"/>
</dbReference>
<keyword evidence="1" id="KW-0808">Transferase</keyword>